<gene>
    <name evidence="2" type="ORF">ADEAN_000754900</name>
</gene>
<reference evidence="2 3" key="1">
    <citation type="submission" date="2020-08" db="EMBL/GenBank/DDBJ databases">
        <authorList>
            <person name="Newling K."/>
            <person name="Davey J."/>
            <person name="Forrester S."/>
        </authorList>
    </citation>
    <scope>NUCLEOTIDE SEQUENCE [LARGE SCALE GENOMIC DNA]</scope>
    <source>
        <strain evidence="3">Crithidia deanei Carvalho (ATCC PRA-265)</strain>
    </source>
</reference>
<sequence>MRHLGEYPLPQYSSVLTNNNNNTNHTTNAATPFRCAVDPREESSVLLDVEDLQLPSYPKQKGPSQSATLTPSSSAQGPRPLPLQLNKNRPHRRQLSLSSSSLIEDQQGVEPVVSLPTAGYPPSEEGKWGQENSLQELSSSPLVSNGTSPFFGSTTSATHERLAQFYKQKPHQQPRQGEGGTKKNVYEYNSKKVGNQKNYIYAAFTQMQNDKSSPEPLYFNNNNNNNLHEHNFHSITDHRIPATEEHTASPNRNSDNNSTKTIGGQKNYILAAYEQIVLHQQNSNNNNNENQNSQVAEDPFFHSLFPVHTYSPEGTTADRVPLRSQTPPCNINNNSKQKIPPRRFISAIKKDRTNSVFHNSHSHNEKLSTVSATSTNPMHNSGTTKSILSSTMNNNTTTGPAANNNTNTAVPSHNSTRRDRVVVSVIDPPLEIGSPNTNNNNPYNNSGKDANAWSDLFSLDSRRCSPVERELQTVASQYYSSNNYVLPMFLRQKSELGPSGLGGSQNPNSNTIQNNKELLSGTETSVSVIPSLLYMPKSATKLENVTHNNNNNNNQNMSHKNTSFVEELLEIYEEKQQQQQQQQSAGASGSLGSDNNNNNNESMLLSTVSSILLSATTLVL</sequence>
<organism evidence="2 3">
    <name type="scientific">Angomonas deanei</name>
    <dbReference type="NCBI Taxonomy" id="59799"/>
    <lineage>
        <taxon>Eukaryota</taxon>
        <taxon>Discoba</taxon>
        <taxon>Euglenozoa</taxon>
        <taxon>Kinetoplastea</taxon>
        <taxon>Metakinetoplastina</taxon>
        <taxon>Trypanosomatida</taxon>
        <taxon>Trypanosomatidae</taxon>
        <taxon>Strigomonadinae</taxon>
        <taxon>Angomonas</taxon>
    </lineage>
</organism>
<dbReference type="Proteomes" id="UP000515908">
    <property type="component" value="Chromosome 16"/>
</dbReference>
<evidence type="ECO:0000256" key="1">
    <source>
        <dbReference type="SAM" id="MobiDB-lite"/>
    </source>
</evidence>
<dbReference type="VEuPathDB" id="TriTrypDB:ADEAN_000754900"/>
<proteinExistence type="predicted"/>
<feature type="compositionally biased region" description="Polar residues" evidence="1">
    <location>
        <begin position="248"/>
        <end position="262"/>
    </location>
</feature>
<dbReference type="AlphaFoldDB" id="A0A7G2CKW6"/>
<name>A0A7G2CKW6_9TRYP</name>
<dbReference type="PANTHER" id="PTHR20916">
    <property type="entry name" value="CYSTEINE AND GLYCINE-RICH PROTEIN 2 BINDING PROTEIN"/>
    <property type="match status" value="1"/>
</dbReference>
<feature type="region of interest" description="Disordered" evidence="1">
    <location>
        <begin position="55"/>
        <end position="133"/>
    </location>
</feature>
<feature type="region of interest" description="Disordered" evidence="1">
    <location>
        <begin position="1"/>
        <end position="33"/>
    </location>
</feature>
<feature type="compositionally biased region" description="Polar residues" evidence="1">
    <location>
        <begin position="367"/>
        <end position="380"/>
    </location>
</feature>
<feature type="region of interest" description="Disordered" evidence="1">
    <location>
        <begin position="357"/>
        <end position="380"/>
    </location>
</feature>
<dbReference type="EMBL" id="LR877160">
    <property type="protein sequence ID" value="CAD2220035.1"/>
    <property type="molecule type" value="Genomic_DNA"/>
</dbReference>
<feature type="region of interest" description="Disordered" evidence="1">
    <location>
        <begin position="243"/>
        <end position="262"/>
    </location>
</feature>
<feature type="compositionally biased region" description="Low complexity" evidence="1">
    <location>
        <begin position="577"/>
        <end position="602"/>
    </location>
</feature>
<accession>A0A7G2CKW6</accession>
<feature type="compositionally biased region" description="Polar residues" evidence="1">
    <location>
        <begin position="62"/>
        <end position="76"/>
    </location>
</feature>
<feature type="region of interest" description="Disordered" evidence="1">
    <location>
        <begin position="574"/>
        <end position="602"/>
    </location>
</feature>
<evidence type="ECO:0000313" key="3">
    <source>
        <dbReference type="Proteomes" id="UP000515908"/>
    </source>
</evidence>
<feature type="region of interest" description="Disordered" evidence="1">
    <location>
        <begin position="397"/>
        <end position="416"/>
    </location>
</feature>
<feature type="compositionally biased region" description="Low complexity" evidence="1">
    <location>
        <begin position="17"/>
        <end position="31"/>
    </location>
</feature>
<keyword evidence="3" id="KW-1185">Reference proteome</keyword>
<protein>
    <submittedName>
        <fullName evidence="2">Uncharacterized protein</fullName>
    </submittedName>
</protein>
<dbReference type="PANTHER" id="PTHR20916:SF18">
    <property type="entry name" value="IPT_TIG DOMAIN-CONTAINING PROTEIN"/>
    <property type="match status" value="1"/>
</dbReference>
<feature type="compositionally biased region" description="Low complexity" evidence="1">
    <location>
        <begin position="397"/>
        <end position="409"/>
    </location>
</feature>
<evidence type="ECO:0000313" key="2">
    <source>
        <dbReference type="EMBL" id="CAD2220035.1"/>
    </source>
</evidence>